<evidence type="ECO:0000256" key="1">
    <source>
        <dbReference type="ARBA" id="ARBA00023012"/>
    </source>
</evidence>
<dbReference type="Pfam" id="PF01627">
    <property type="entry name" value="Hpt"/>
    <property type="match status" value="1"/>
</dbReference>
<dbReference type="InterPro" id="IPR008207">
    <property type="entry name" value="Sig_transdc_His_kin_Hpt_dom"/>
</dbReference>
<feature type="region of interest" description="Disordered" evidence="3">
    <location>
        <begin position="54"/>
        <end position="75"/>
    </location>
</feature>
<dbReference type="SUPFAM" id="SSF52172">
    <property type="entry name" value="CheY-like"/>
    <property type="match status" value="1"/>
</dbReference>
<sequence length="186" mass="19667">MRDLDIEGRATPIVACTANVFPAQVTALRQSGVDAYLRKPLRRMELSATVNRVLATGSSQPGGERPPYGPEPEPDTAEGLLRIVSLLGAKRVIAALDRLTEELGALTLVAPSDSASRQKLAEQVHAIISTASMLELRELAEGCRDLENACREAVGMEAALARLGPAVGSALRESGRLRTGLESLAA</sequence>
<dbReference type="SUPFAM" id="SSF47226">
    <property type="entry name" value="Histidine-containing phosphotransfer domain, HPT domain"/>
    <property type="match status" value="1"/>
</dbReference>
<dbReference type="GO" id="GO:0000160">
    <property type="term" value="P:phosphorelay signal transduction system"/>
    <property type="evidence" value="ECO:0007669"/>
    <property type="project" value="UniProtKB-KW"/>
</dbReference>
<comment type="caution">
    <text evidence="2">Lacks conserved residue(s) required for the propagation of feature annotation.</text>
</comment>
<dbReference type="Gene3D" id="3.40.50.2300">
    <property type="match status" value="1"/>
</dbReference>
<reference evidence="5" key="1">
    <citation type="submission" date="2020-02" db="EMBL/GenBank/DDBJ databases">
        <authorList>
            <person name="Meier V. D."/>
        </authorList>
    </citation>
    <scope>NUCLEOTIDE SEQUENCE</scope>
    <source>
        <strain evidence="5">AVDCRST_MAG90</strain>
    </source>
</reference>
<evidence type="ECO:0000256" key="2">
    <source>
        <dbReference type="PROSITE-ProRule" id="PRU00169"/>
    </source>
</evidence>
<organism evidence="5">
    <name type="scientific">uncultured Microvirga sp</name>
    <dbReference type="NCBI Taxonomy" id="412392"/>
    <lineage>
        <taxon>Bacteria</taxon>
        <taxon>Pseudomonadati</taxon>
        <taxon>Pseudomonadota</taxon>
        <taxon>Alphaproteobacteria</taxon>
        <taxon>Hyphomicrobiales</taxon>
        <taxon>Methylobacteriaceae</taxon>
        <taxon>Microvirga</taxon>
        <taxon>environmental samples</taxon>
    </lineage>
</organism>
<dbReference type="EMBL" id="CADCUC010000532">
    <property type="protein sequence ID" value="CAA9354943.1"/>
    <property type="molecule type" value="Genomic_DNA"/>
</dbReference>
<evidence type="ECO:0000313" key="5">
    <source>
        <dbReference type="EMBL" id="CAA9354943.1"/>
    </source>
</evidence>
<name>A0A6J4MAR7_9HYPH</name>
<evidence type="ECO:0000256" key="3">
    <source>
        <dbReference type="SAM" id="MobiDB-lite"/>
    </source>
</evidence>
<protein>
    <recommendedName>
        <fullName evidence="4">Response regulatory domain-containing protein</fullName>
    </recommendedName>
</protein>
<feature type="domain" description="Response regulatory" evidence="4">
    <location>
        <begin position="1"/>
        <end position="54"/>
    </location>
</feature>
<accession>A0A6J4MAR7</accession>
<dbReference type="GO" id="GO:0004672">
    <property type="term" value="F:protein kinase activity"/>
    <property type="evidence" value="ECO:0007669"/>
    <property type="project" value="UniProtKB-ARBA"/>
</dbReference>
<keyword evidence="1" id="KW-0902">Two-component regulatory system</keyword>
<evidence type="ECO:0000259" key="4">
    <source>
        <dbReference type="PROSITE" id="PS50110"/>
    </source>
</evidence>
<dbReference type="AlphaFoldDB" id="A0A6J4MAR7"/>
<dbReference type="InterPro" id="IPR011006">
    <property type="entry name" value="CheY-like_superfamily"/>
</dbReference>
<dbReference type="InterPro" id="IPR001789">
    <property type="entry name" value="Sig_transdc_resp-reg_receiver"/>
</dbReference>
<proteinExistence type="predicted"/>
<gene>
    <name evidence="5" type="ORF">AVDCRST_MAG90-2606</name>
</gene>
<dbReference type="InterPro" id="IPR036641">
    <property type="entry name" value="HPT_dom_sf"/>
</dbReference>
<dbReference type="PROSITE" id="PS50110">
    <property type="entry name" value="RESPONSE_REGULATORY"/>
    <property type="match status" value="1"/>
</dbReference>